<dbReference type="PANTHER" id="PTHR24173:SF74">
    <property type="entry name" value="ANKYRIN REPEAT DOMAIN-CONTAINING PROTEIN 16"/>
    <property type="match status" value="1"/>
</dbReference>
<keyword evidence="5" id="KW-1185">Reference proteome</keyword>
<dbReference type="SUPFAM" id="SSF48403">
    <property type="entry name" value="Ankyrin repeat"/>
    <property type="match status" value="1"/>
</dbReference>
<keyword evidence="2 3" id="KW-0040">ANK repeat</keyword>
<name>A0A317WWK4_9EURO</name>
<dbReference type="EMBL" id="MSFL01000002">
    <property type="protein sequence ID" value="PWY90749.1"/>
    <property type="molecule type" value="Genomic_DNA"/>
</dbReference>
<reference evidence="4 5" key="1">
    <citation type="submission" date="2016-12" db="EMBL/GenBank/DDBJ databases">
        <title>The genomes of Aspergillus section Nigri reveals drivers in fungal speciation.</title>
        <authorList>
            <consortium name="DOE Joint Genome Institute"/>
            <person name="Vesth T.C."/>
            <person name="Nybo J."/>
            <person name="Theobald S."/>
            <person name="Brandl J."/>
            <person name="Frisvad J.C."/>
            <person name="Nielsen K.F."/>
            <person name="Lyhne E.K."/>
            <person name="Kogle M.E."/>
            <person name="Kuo A."/>
            <person name="Riley R."/>
            <person name="Clum A."/>
            <person name="Nolan M."/>
            <person name="Lipzen A."/>
            <person name="Salamov A."/>
            <person name="Henrissat B."/>
            <person name="Wiebenga A."/>
            <person name="De Vries R.P."/>
            <person name="Grigoriev I.V."/>
            <person name="Mortensen U.H."/>
            <person name="Andersen M.R."/>
            <person name="Baker S.E."/>
        </authorList>
    </citation>
    <scope>NUCLEOTIDE SEQUENCE [LARGE SCALE GENOMIC DNA]</scope>
    <source>
        <strain evidence="4 5">CBS 117.55</strain>
    </source>
</reference>
<dbReference type="PANTHER" id="PTHR24173">
    <property type="entry name" value="ANKYRIN REPEAT CONTAINING"/>
    <property type="match status" value="1"/>
</dbReference>
<organism evidence="4 5">
    <name type="scientific">Aspergillus heteromorphus CBS 117.55</name>
    <dbReference type="NCBI Taxonomy" id="1448321"/>
    <lineage>
        <taxon>Eukaryota</taxon>
        <taxon>Fungi</taxon>
        <taxon>Dikarya</taxon>
        <taxon>Ascomycota</taxon>
        <taxon>Pezizomycotina</taxon>
        <taxon>Eurotiomycetes</taxon>
        <taxon>Eurotiomycetidae</taxon>
        <taxon>Eurotiales</taxon>
        <taxon>Aspergillaceae</taxon>
        <taxon>Aspergillus</taxon>
        <taxon>Aspergillus subgen. Circumdati</taxon>
    </lineage>
</organism>
<dbReference type="Gene3D" id="1.25.40.20">
    <property type="entry name" value="Ankyrin repeat-containing domain"/>
    <property type="match status" value="1"/>
</dbReference>
<evidence type="ECO:0000313" key="4">
    <source>
        <dbReference type="EMBL" id="PWY90749.1"/>
    </source>
</evidence>
<dbReference type="SMART" id="SM00248">
    <property type="entry name" value="ANK"/>
    <property type="match status" value="2"/>
</dbReference>
<dbReference type="Proteomes" id="UP000247233">
    <property type="component" value="Unassembled WGS sequence"/>
</dbReference>
<comment type="caution">
    <text evidence="4">The sequence shown here is derived from an EMBL/GenBank/DDBJ whole genome shotgun (WGS) entry which is preliminary data.</text>
</comment>
<dbReference type="OrthoDB" id="366390at2759"/>
<dbReference type="AlphaFoldDB" id="A0A317WWK4"/>
<protein>
    <submittedName>
        <fullName evidence="4">Uncharacterized protein</fullName>
    </submittedName>
</protein>
<dbReference type="InterPro" id="IPR036770">
    <property type="entry name" value="Ankyrin_rpt-contain_sf"/>
</dbReference>
<feature type="repeat" description="ANK" evidence="3">
    <location>
        <begin position="82"/>
        <end position="114"/>
    </location>
</feature>
<keyword evidence="1" id="KW-0677">Repeat</keyword>
<evidence type="ECO:0000313" key="5">
    <source>
        <dbReference type="Proteomes" id="UP000247233"/>
    </source>
</evidence>
<proteinExistence type="predicted"/>
<evidence type="ECO:0000256" key="1">
    <source>
        <dbReference type="ARBA" id="ARBA00022737"/>
    </source>
</evidence>
<gene>
    <name evidence="4" type="ORF">BO70DRAFT_392434</name>
</gene>
<dbReference type="Pfam" id="PF00023">
    <property type="entry name" value="Ank"/>
    <property type="match status" value="2"/>
</dbReference>
<evidence type="ECO:0000256" key="2">
    <source>
        <dbReference type="ARBA" id="ARBA00023043"/>
    </source>
</evidence>
<dbReference type="InterPro" id="IPR002110">
    <property type="entry name" value="Ankyrin_rpt"/>
</dbReference>
<dbReference type="RefSeq" id="XP_025403192.1">
    <property type="nucleotide sequence ID" value="XM_025546285.1"/>
</dbReference>
<dbReference type="GeneID" id="37068522"/>
<dbReference type="PROSITE" id="PS50088">
    <property type="entry name" value="ANK_REPEAT"/>
    <property type="match status" value="1"/>
</dbReference>
<dbReference type="VEuPathDB" id="FungiDB:BO70DRAFT_392434"/>
<evidence type="ECO:0000256" key="3">
    <source>
        <dbReference type="PROSITE-ProRule" id="PRU00023"/>
    </source>
</evidence>
<sequence length="161" mass="18489">MISRHVREYFISFERMNGTSLQGHVAIGQSARRSLISRPFNSPFKTDSDGRSPLSYAAQYGDEVVELLLRDDRLLAGQFDENFRSPLSYAAESGHLGVVKMLLEYETAHSIFNEDDRKMDPFAYAEANGHDEVMIYMEEWMCDKYSAVKPVGLSRRPFRCF</sequence>
<accession>A0A317WWK4</accession>